<dbReference type="PANTHER" id="PTHR48051">
    <property type="match status" value="1"/>
</dbReference>
<dbReference type="PANTHER" id="PTHR48051:SF36">
    <property type="entry name" value="CASPASE FAMILY P20 DOMAIN-CONTAINING PROTEIN"/>
    <property type="match status" value="1"/>
</dbReference>
<accession>A0ABM3N221</accession>
<dbReference type="InterPro" id="IPR001611">
    <property type="entry name" value="Leu-rich_rpt"/>
</dbReference>
<dbReference type="SMART" id="SM00369">
    <property type="entry name" value="LRR_TYP"/>
    <property type="match status" value="3"/>
</dbReference>
<protein>
    <submittedName>
        <fullName evidence="4">Uncharacterized protein LOC113513905</fullName>
    </submittedName>
</protein>
<dbReference type="Proteomes" id="UP001652740">
    <property type="component" value="Unplaced"/>
</dbReference>
<dbReference type="Gene3D" id="3.80.10.10">
    <property type="entry name" value="Ribonuclease Inhibitor"/>
    <property type="match status" value="1"/>
</dbReference>
<sequence>MDYDNEKLAATVLHWNYRGFTEFPLQQLRGEESDVTDIYLKDNLISRLPTEIYRLQNLESLYLSGNDITELPREISMLRCLKCLDLSGNRLKHIPDEIGDVRNLKFLILDENELIELPLRLAELRALQYLSVCDNKLQWLPQKPVFNYHHCEFRFWRNIYLKSIPYALWYHMFRGQQTRSLNIGCLKIPTCDSISENSRCQLRLYQDSRQWELYVDSPQYNVVLKSKAHSPPSLLEICKRLLYEIISDTAKKKTKLAEENINNLSGRLHYYYNLDYIENNFEEFNIKNDDVNKDINSNNPSYLLKERHVFNRSKGNMKDYYVPKDIVEDFLNFLPKFIKIELINGPISRCEYISCKRPVFDYVYYEFCFGKIILIDNTEDIILSAAFCSKSCADTWKIGKVGLIPWSLLRKKS</sequence>
<dbReference type="GeneID" id="113513905"/>
<dbReference type="RefSeq" id="XP_052757640.1">
    <property type="nucleotide sequence ID" value="XM_052901680.1"/>
</dbReference>
<evidence type="ECO:0000256" key="2">
    <source>
        <dbReference type="ARBA" id="ARBA00022737"/>
    </source>
</evidence>
<name>A0ABM3N221_GALME</name>
<proteinExistence type="predicted"/>
<keyword evidence="3" id="KW-1185">Reference proteome</keyword>
<dbReference type="InterPro" id="IPR032675">
    <property type="entry name" value="LRR_dom_sf"/>
</dbReference>
<gene>
    <name evidence="4" type="primary">LOC113513905</name>
</gene>
<evidence type="ECO:0000256" key="1">
    <source>
        <dbReference type="ARBA" id="ARBA00022614"/>
    </source>
</evidence>
<keyword evidence="2" id="KW-0677">Repeat</keyword>
<reference evidence="4" key="1">
    <citation type="submission" date="2025-08" db="UniProtKB">
        <authorList>
            <consortium name="RefSeq"/>
        </authorList>
    </citation>
    <scope>IDENTIFICATION</scope>
    <source>
        <tissue evidence="4">Whole larvae</tissue>
    </source>
</reference>
<organism evidence="3 4">
    <name type="scientific">Galleria mellonella</name>
    <name type="common">Greater wax moth</name>
    <dbReference type="NCBI Taxonomy" id="7137"/>
    <lineage>
        <taxon>Eukaryota</taxon>
        <taxon>Metazoa</taxon>
        <taxon>Ecdysozoa</taxon>
        <taxon>Arthropoda</taxon>
        <taxon>Hexapoda</taxon>
        <taxon>Insecta</taxon>
        <taxon>Pterygota</taxon>
        <taxon>Neoptera</taxon>
        <taxon>Endopterygota</taxon>
        <taxon>Lepidoptera</taxon>
        <taxon>Glossata</taxon>
        <taxon>Ditrysia</taxon>
        <taxon>Pyraloidea</taxon>
        <taxon>Pyralidae</taxon>
        <taxon>Galleriinae</taxon>
        <taxon>Galleria</taxon>
    </lineage>
</organism>
<dbReference type="InterPro" id="IPR050216">
    <property type="entry name" value="LRR_domain-containing"/>
</dbReference>
<dbReference type="SUPFAM" id="SSF52058">
    <property type="entry name" value="L domain-like"/>
    <property type="match status" value="1"/>
</dbReference>
<dbReference type="InterPro" id="IPR003591">
    <property type="entry name" value="Leu-rich_rpt_typical-subtyp"/>
</dbReference>
<dbReference type="PROSITE" id="PS51450">
    <property type="entry name" value="LRR"/>
    <property type="match status" value="2"/>
</dbReference>
<evidence type="ECO:0000313" key="3">
    <source>
        <dbReference type="Proteomes" id="UP001652740"/>
    </source>
</evidence>
<keyword evidence="1" id="KW-0433">Leucine-rich repeat</keyword>
<dbReference type="Pfam" id="PF13855">
    <property type="entry name" value="LRR_8"/>
    <property type="match status" value="1"/>
</dbReference>
<evidence type="ECO:0000313" key="4">
    <source>
        <dbReference type="RefSeq" id="XP_052757640.1"/>
    </source>
</evidence>